<dbReference type="Proteomes" id="UP000762676">
    <property type="component" value="Unassembled WGS sequence"/>
</dbReference>
<feature type="compositionally biased region" description="Basic and acidic residues" evidence="1">
    <location>
        <begin position="47"/>
        <end position="57"/>
    </location>
</feature>
<proteinExistence type="predicted"/>
<gene>
    <name evidence="2" type="ORF">ElyMa_006879900</name>
</gene>
<feature type="region of interest" description="Disordered" evidence="1">
    <location>
        <begin position="42"/>
        <end position="80"/>
    </location>
</feature>
<reference evidence="2 3" key="1">
    <citation type="journal article" date="2021" name="Elife">
        <title>Chloroplast acquisition without the gene transfer in kleptoplastic sea slugs, Plakobranchus ocellatus.</title>
        <authorList>
            <person name="Maeda T."/>
            <person name="Takahashi S."/>
            <person name="Yoshida T."/>
            <person name="Shimamura S."/>
            <person name="Takaki Y."/>
            <person name="Nagai Y."/>
            <person name="Toyoda A."/>
            <person name="Suzuki Y."/>
            <person name="Arimoto A."/>
            <person name="Ishii H."/>
            <person name="Satoh N."/>
            <person name="Nishiyama T."/>
            <person name="Hasebe M."/>
            <person name="Maruyama T."/>
            <person name="Minagawa J."/>
            <person name="Obokata J."/>
            <person name="Shigenobu S."/>
        </authorList>
    </citation>
    <scope>NUCLEOTIDE SEQUENCE [LARGE SCALE GENOMIC DNA]</scope>
</reference>
<dbReference type="EMBL" id="BMAT01013766">
    <property type="protein sequence ID" value="GFS19706.1"/>
    <property type="molecule type" value="Genomic_DNA"/>
</dbReference>
<comment type="caution">
    <text evidence="2">The sequence shown here is derived from an EMBL/GenBank/DDBJ whole genome shotgun (WGS) entry which is preliminary data.</text>
</comment>
<feature type="compositionally biased region" description="Basic and acidic residues" evidence="1">
    <location>
        <begin position="64"/>
        <end position="74"/>
    </location>
</feature>
<accession>A0AAV4JE90</accession>
<evidence type="ECO:0000256" key="1">
    <source>
        <dbReference type="SAM" id="MobiDB-lite"/>
    </source>
</evidence>
<organism evidence="2 3">
    <name type="scientific">Elysia marginata</name>
    <dbReference type="NCBI Taxonomy" id="1093978"/>
    <lineage>
        <taxon>Eukaryota</taxon>
        <taxon>Metazoa</taxon>
        <taxon>Spiralia</taxon>
        <taxon>Lophotrochozoa</taxon>
        <taxon>Mollusca</taxon>
        <taxon>Gastropoda</taxon>
        <taxon>Heterobranchia</taxon>
        <taxon>Euthyneura</taxon>
        <taxon>Panpulmonata</taxon>
        <taxon>Sacoglossa</taxon>
        <taxon>Placobranchoidea</taxon>
        <taxon>Plakobranchidae</taxon>
        <taxon>Elysia</taxon>
    </lineage>
</organism>
<evidence type="ECO:0000313" key="3">
    <source>
        <dbReference type="Proteomes" id="UP000762676"/>
    </source>
</evidence>
<sequence length="80" mass="9088">MMGHGAVMRPGVGTCWPVSQDVRVKRRVNWGRLEIVGNINENSEEEERNRLNLDHQLARPASGRRADESPRPRDPMLQAS</sequence>
<protein>
    <submittedName>
        <fullName evidence="2">Uncharacterized protein</fullName>
    </submittedName>
</protein>
<keyword evidence="3" id="KW-1185">Reference proteome</keyword>
<name>A0AAV4JE90_9GAST</name>
<dbReference type="AlphaFoldDB" id="A0AAV4JE90"/>
<evidence type="ECO:0000313" key="2">
    <source>
        <dbReference type="EMBL" id="GFS19706.1"/>
    </source>
</evidence>